<name>A0ACB8AW12_9AGAM</name>
<keyword evidence="2" id="KW-1185">Reference proteome</keyword>
<evidence type="ECO:0000313" key="1">
    <source>
        <dbReference type="EMBL" id="KAH7917472.1"/>
    </source>
</evidence>
<organism evidence="1 2">
    <name type="scientific">Leucogyrophana mollusca</name>
    <dbReference type="NCBI Taxonomy" id="85980"/>
    <lineage>
        <taxon>Eukaryota</taxon>
        <taxon>Fungi</taxon>
        <taxon>Dikarya</taxon>
        <taxon>Basidiomycota</taxon>
        <taxon>Agaricomycotina</taxon>
        <taxon>Agaricomycetes</taxon>
        <taxon>Agaricomycetidae</taxon>
        <taxon>Boletales</taxon>
        <taxon>Boletales incertae sedis</taxon>
        <taxon>Leucogyrophana</taxon>
    </lineage>
</organism>
<dbReference type="EMBL" id="MU267050">
    <property type="protein sequence ID" value="KAH7917472.1"/>
    <property type="molecule type" value="Genomic_DNA"/>
</dbReference>
<comment type="caution">
    <text evidence="1">The sequence shown here is derived from an EMBL/GenBank/DDBJ whole genome shotgun (WGS) entry which is preliminary data.</text>
</comment>
<evidence type="ECO:0000313" key="2">
    <source>
        <dbReference type="Proteomes" id="UP000790709"/>
    </source>
</evidence>
<dbReference type="Proteomes" id="UP000790709">
    <property type="component" value="Unassembled WGS sequence"/>
</dbReference>
<accession>A0ACB8AW12</accession>
<protein>
    <submittedName>
        <fullName evidence="1">Uncharacterized protein</fullName>
    </submittedName>
</protein>
<sequence>MSIMHSRYSDFPVPQHPSSDTILLGETDEDLIDPAEGKRRIERFPTSNSPPKSSTSTLRKSCYILHAALVVLHLCLAAVAIRHEEHKAIVAITAESNVLTTALSASLQAFYTLYTVILVYTTQRLAISRHISQRQPLTATHDAIGAWVGLGSALDSLRKQTKLATRPLGIISVTAYLLCTAGLHITSSSIMQFQNFNSSETVSIPTAHGWPDDAWFSAMVGEMTNSSLSNTWTTISSLAPVVGNISAVSTAGLTNGTIYDVLSPNTGIGNASVDAVTVTAHCGLLSGADCTDIIPTNLPWKDQVLFTGADQNTITFRVTTALNGNLTTLNKAVIPGNWSYMEPGPPSIVKYALLNTYLVTCNVSILPTEAIVDVQSNKLISITSQIPSSWPQWTAAYPSFPSAPLNESWAGYPFVWSSSPASDVTVLIRDALCVLAPVNTTCGYTLTTTESYLMQLIGLNTSQINPDAVDENAAAFDSDTTPTFTLSADQMENVLSQLLASAIWTAGTLGEANSGFDRSTGSANITQPTLAMRLNINWVPVSNSLVMLPVVG</sequence>
<proteinExistence type="predicted"/>
<reference evidence="1" key="1">
    <citation type="journal article" date="2021" name="New Phytol.">
        <title>Evolutionary innovations through gain and loss of genes in the ectomycorrhizal Boletales.</title>
        <authorList>
            <person name="Wu G."/>
            <person name="Miyauchi S."/>
            <person name="Morin E."/>
            <person name="Kuo A."/>
            <person name="Drula E."/>
            <person name="Varga T."/>
            <person name="Kohler A."/>
            <person name="Feng B."/>
            <person name="Cao Y."/>
            <person name="Lipzen A."/>
            <person name="Daum C."/>
            <person name="Hundley H."/>
            <person name="Pangilinan J."/>
            <person name="Johnson J."/>
            <person name="Barry K."/>
            <person name="LaButti K."/>
            <person name="Ng V."/>
            <person name="Ahrendt S."/>
            <person name="Min B."/>
            <person name="Choi I.G."/>
            <person name="Park H."/>
            <person name="Plett J.M."/>
            <person name="Magnuson J."/>
            <person name="Spatafora J.W."/>
            <person name="Nagy L.G."/>
            <person name="Henrissat B."/>
            <person name="Grigoriev I.V."/>
            <person name="Yang Z.L."/>
            <person name="Xu J."/>
            <person name="Martin F.M."/>
        </authorList>
    </citation>
    <scope>NUCLEOTIDE SEQUENCE</scope>
    <source>
        <strain evidence="1">KUC20120723A-06</strain>
    </source>
</reference>
<gene>
    <name evidence="1" type="ORF">BV22DRAFT_935569</name>
</gene>